<feature type="transmembrane region" description="Helical" evidence="6">
    <location>
        <begin position="9"/>
        <end position="26"/>
    </location>
</feature>
<evidence type="ECO:0000256" key="4">
    <source>
        <dbReference type="ARBA" id="ARBA00022989"/>
    </source>
</evidence>
<evidence type="ECO:0000313" key="7">
    <source>
        <dbReference type="EMBL" id="RLQ14393.1"/>
    </source>
</evidence>
<dbReference type="Proteomes" id="UP000266922">
    <property type="component" value="Unassembled WGS sequence"/>
</dbReference>
<dbReference type="PANTHER" id="PTHR40035:SF1">
    <property type="entry name" value="ATP SYNTHASE PROTEIN I"/>
    <property type="match status" value="1"/>
</dbReference>
<keyword evidence="5 6" id="KW-0472">Membrane</keyword>
<evidence type="ECO:0000313" key="8">
    <source>
        <dbReference type="Proteomes" id="UP000266922"/>
    </source>
</evidence>
<keyword evidence="3 6" id="KW-0812">Transmembrane</keyword>
<dbReference type="InterPro" id="IPR039072">
    <property type="entry name" value="ATP_synth_I_Bacilli"/>
</dbReference>
<proteinExistence type="predicted"/>
<dbReference type="GO" id="GO:0005886">
    <property type="term" value="C:plasma membrane"/>
    <property type="evidence" value="ECO:0007669"/>
    <property type="project" value="UniProtKB-SubCell"/>
</dbReference>
<name>A0A3L7DDS0_GEOSE</name>
<evidence type="ECO:0000256" key="3">
    <source>
        <dbReference type="ARBA" id="ARBA00022692"/>
    </source>
</evidence>
<gene>
    <name evidence="7" type="ORF">D9548_05700</name>
</gene>
<keyword evidence="4 6" id="KW-1133">Transmembrane helix</keyword>
<evidence type="ECO:0000256" key="2">
    <source>
        <dbReference type="ARBA" id="ARBA00022475"/>
    </source>
</evidence>
<organism evidence="7 8">
    <name type="scientific">Geobacillus stearothermophilus</name>
    <name type="common">Bacillus stearothermophilus</name>
    <dbReference type="NCBI Taxonomy" id="1422"/>
    <lineage>
        <taxon>Bacteria</taxon>
        <taxon>Bacillati</taxon>
        <taxon>Bacillota</taxon>
        <taxon>Bacilli</taxon>
        <taxon>Bacillales</taxon>
        <taxon>Anoxybacillaceae</taxon>
        <taxon>Geobacillus</taxon>
    </lineage>
</organism>
<comment type="subcellular location">
    <subcellularLocation>
        <location evidence="1">Cell membrane</location>
        <topology evidence="1">Multi-pass membrane protein</topology>
    </subcellularLocation>
</comment>
<keyword evidence="2" id="KW-1003">Cell membrane</keyword>
<dbReference type="EMBL" id="RCTJ01000013">
    <property type="protein sequence ID" value="RLQ14393.1"/>
    <property type="molecule type" value="Genomic_DNA"/>
</dbReference>
<dbReference type="InterPro" id="IPR005598">
    <property type="entry name" value="ATP_synth_I"/>
</dbReference>
<feature type="transmembrane region" description="Helical" evidence="6">
    <location>
        <begin position="95"/>
        <end position="115"/>
    </location>
</feature>
<dbReference type="RefSeq" id="WP_033017477.1">
    <property type="nucleotide sequence ID" value="NZ_CBCSGJ010000025.1"/>
</dbReference>
<evidence type="ECO:0000256" key="5">
    <source>
        <dbReference type="ARBA" id="ARBA00023136"/>
    </source>
</evidence>
<dbReference type="PANTHER" id="PTHR40035">
    <property type="entry name" value="ATP SYNTHASE PROTEIN I"/>
    <property type="match status" value="1"/>
</dbReference>
<sequence>MIDRIIKRIQKQSSVLMVGYAVGWILTSYEAWFFSLLIGTATGLYSIRLLARRVIKAGEAMAEGRRPPSLGTMIRFALAAAVALFVSRYPQHLSVMPVVLGLATPYILLVANHFLHND</sequence>
<dbReference type="Pfam" id="PF03899">
    <property type="entry name" value="ATP-synt_I"/>
    <property type="match status" value="1"/>
</dbReference>
<dbReference type="AlphaFoldDB" id="A0A3L7DDS0"/>
<dbReference type="OrthoDB" id="2355635at2"/>
<comment type="caution">
    <text evidence="7">The sequence shown here is derived from an EMBL/GenBank/DDBJ whole genome shotgun (WGS) entry which is preliminary data.</text>
</comment>
<evidence type="ECO:0000256" key="6">
    <source>
        <dbReference type="SAM" id="Phobius"/>
    </source>
</evidence>
<accession>A0A3L7DDS0</accession>
<protein>
    <submittedName>
        <fullName evidence="7">ATP synthase subunit I</fullName>
    </submittedName>
</protein>
<reference evidence="7 8" key="1">
    <citation type="submission" date="2018-10" db="EMBL/GenBank/DDBJ databases">
        <title>Geobacillus stearothermophilus in processing lines of powdered infant formula.</title>
        <authorList>
            <person name="Rhee M.S."/>
            <person name="Choi I.-G."/>
            <person name="Cho T.J."/>
            <person name="Park B."/>
        </authorList>
    </citation>
    <scope>NUCLEOTIDE SEQUENCE [LARGE SCALE GENOMIC DNA]</scope>
    <source>
        <strain evidence="7 8">FHS-PPGT130</strain>
    </source>
</reference>
<evidence type="ECO:0000256" key="1">
    <source>
        <dbReference type="ARBA" id="ARBA00004651"/>
    </source>
</evidence>